<dbReference type="PANTHER" id="PTHR43680">
    <property type="entry name" value="NITRATE REDUCTASE MOLYBDENUM COFACTOR ASSEMBLY CHAPERONE"/>
    <property type="match status" value="1"/>
</dbReference>
<dbReference type="SUPFAM" id="SSF89155">
    <property type="entry name" value="TorD-like"/>
    <property type="match status" value="1"/>
</dbReference>
<dbReference type="Proteomes" id="UP000501058">
    <property type="component" value="Chromosome"/>
</dbReference>
<dbReference type="EMBL" id="CP049865">
    <property type="protein sequence ID" value="QIK73951.1"/>
    <property type="molecule type" value="Genomic_DNA"/>
</dbReference>
<keyword evidence="4" id="KW-1185">Reference proteome</keyword>
<dbReference type="GO" id="GO:0051082">
    <property type="term" value="F:unfolded protein binding"/>
    <property type="evidence" value="ECO:0007669"/>
    <property type="project" value="InterPro"/>
</dbReference>
<dbReference type="GO" id="GO:0016530">
    <property type="term" value="F:metallochaperone activity"/>
    <property type="evidence" value="ECO:0007669"/>
    <property type="project" value="TreeGrafter"/>
</dbReference>
<dbReference type="KEGG" id="prv:G7070_12195"/>
<sequence>MEWLGRLRQQPEPPRAPSRRHPAPTWREDDLRATWQLVSLLLSYPDDRLLGLLDDIDEALAGLPPEASGPLGRVVAHLRSVPLAALRSDYVDTFDTTRKCALHLTYYAHGDTRKRGIALVQFKQAYRRAGLEIGDDELPDHLSVLLEFGATGDVGIAWKLLNDHRAGVELLQLGLETRRSAWADAVTALRATLPPLDGTQAEAVARLVAEGPPNEDVGLDAYSLDPRLNPHPDDDLSLSDHFDVQGATR</sequence>
<dbReference type="GO" id="GO:0051131">
    <property type="term" value="P:chaperone-mediated protein complex assembly"/>
    <property type="evidence" value="ECO:0007669"/>
    <property type="project" value="InterPro"/>
</dbReference>
<dbReference type="PANTHER" id="PTHR43680:SF2">
    <property type="entry name" value="NITRATE REDUCTASE MOLYBDENUM COFACTOR ASSEMBLY CHAPERONE NARJ"/>
    <property type="match status" value="1"/>
</dbReference>
<dbReference type="InterPro" id="IPR020945">
    <property type="entry name" value="DMSO/NO3_reduct_chaperone"/>
</dbReference>
<dbReference type="InterPro" id="IPR036411">
    <property type="entry name" value="TorD-like_sf"/>
</dbReference>
<feature type="compositionally biased region" description="Basic and acidic residues" evidence="2">
    <location>
        <begin position="228"/>
        <end position="243"/>
    </location>
</feature>
<feature type="region of interest" description="Disordered" evidence="2">
    <location>
        <begin position="212"/>
        <end position="249"/>
    </location>
</feature>
<gene>
    <name evidence="3" type="primary">narJ</name>
    <name evidence="3" type="ORF">G7070_12195</name>
</gene>
<accession>A0A6G7YBC6</accession>
<dbReference type="Gene3D" id="1.10.3480.10">
    <property type="entry name" value="TorD-like"/>
    <property type="match status" value="1"/>
</dbReference>
<dbReference type="NCBIfam" id="TIGR00684">
    <property type="entry name" value="narJ"/>
    <property type="match status" value="1"/>
</dbReference>
<keyword evidence="1" id="KW-0534">Nitrate assimilation</keyword>
<evidence type="ECO:0000313" key="4">
    <source>
        <dbReference type="Proteomes" id="UP000501058"/>
    </source>
</evidence>
<feature type="region of interest" description="Disordered" evidence="2">
    <location>
        <begin position="1"/>
        <end position="25"/>
    </location>
</feature>
<dbReference type="GO" id="GO:0042128">
    <property type="term" value="P:nitrate assimilation"/>
    <property type="evidence" value="ECO:0007669"/>
    <property type="project" value="UniProtKB-KW"/>
</dbReference>
<name>A0A6G7YBC6_9ACTN</name>
<reference evidence="3 4" key="1">
    <citation type="submission" date="2020-03" db="EMBL/GenBank/DDBJ databases">
        <title>Propioniciclava sp. nov., isolated from Hydrophilus acuminatus.</title>
        <authorList>
            <person name="Hyun D.-W."/>
            <person name="Bae J.-W."/>
        </authorList>
    </citation>
    <scope>NUCLEOTIDE SEQUENCE [LARGE SCALE GENOMIC DNA]</scope>
    <source>
        <strain evidence="3 4">HDW11</strain>
    </source>
</reference>
<evidence type="ECO:0000256" key="1">
    <source>
        <dbReference type="ARBA" id="ARBA00023063"/>
    </source>
</evidence>
<evidence type="ECO:0000313" key="3">
    <source>
        <dbReference type="EMBL" id="QIK73951.1"/>
    </source>
</evidence>
<dbReference type="Pfam" id="PF02613">
    <property type="entry name" value="Nitrate_red_del"/>
    <property type="match status" value="1"/>
</dbReference>
<organism evidence="3 4">
    <name type="scientific">Propioniciclava coleopterorum</name>
    <dbReference type="NCBI Taxonomy" id="2714937"/>
    <lineage>
        <taxon>Bacteria</taxon>
        <taxon>Bacillati</taxon>
        <taxon>Actinomycetota</taxon>
        <taxon>Actinomycetes</taxon>
        <taxon>Propionibacteriales</taxon>
        <taxon>Propionibacteriaceae</taxon>
        <taxon>Propioniciclava</taxon>
    </lineage>
</organism>
<dbReference type="InterPro" id="IPR003765">
    <property type="entry name" value="NO3_reductase_chaperone_NarJ"/>
</dbReference>
<protein>
    <submittedName>
        <fullName evidence="3">Nitrate reductase molybdenum cofactor assembly chaperone</fullName>
    </submittedName>
</protein>
<proteinExistence type="predicted"/>
<evidence type="ECO:0000256" key="2">
    <source>
        <dbReference type="SAM" id="MobiDB-lite"/>
    </source>
</evidence>
<dbReference type="AlphaFoldDB" id="A0A6G7YBC6"/>